<keyword evidence="1" id="KW-0472">Membrane</keyword>
<feature type="transmembrane region" description="Helical" evidence="1">
    <location>
        <begin position="67"/>
        <end position="86"/>
    </location>
</feature>
<keyword evidence="1" id="KW-1133">Transmembrane helix</keyword>
<name>A0A645BT36_9ZZZZ</name>
<protein>
    <submittedName>
        <fullName evidence="2">Uncharacterized protein</fullName>
    </submittedName>
</protein>
<comment type="caution">
    <text evidence="2">The sequence shown here is derived from an EMBL/GenBank/DDBJ whole genome shotgun (WGS) entry which is preliminary data.</text>
</comment>
<organism evidence="2">
    <name type="scientific">bioreactor metagenome</name>
    <dbReference type="NCBI Taxonomy" id="1076179"/>
    <lineage>
        <taxon>unclassified sequences</taxon>
        <taxon>metagenomes</taxon>
        <taxon>ecological metagenomes</taxon>
    </lineage>
</organism>
<evidence type="ECO:0000313" key="2">
    <source>
        <dbReference type="EMBL" id="MPM68589.1"/>
    </source>
</evidence>
<accession>A0A645BT36</accession>
<reference evidence="2" key="1">
    <citation type="submission" date="2019-08" db="EMBL/GenBank/DDBJ databases">
        <authorList>
            <person name="Kucharzyk K."/>
            <person name="Murdoch R.W."/>
            <person name="Higgins S."/>
            <person name="Loffler F."/>
        </authorList>
    </citation>
    <scope>NUCLEOTIDE SEQUENCE</scope>
</reference>
<dbReference type="AlphaFoldDB" id="A0A645BT36"/>
<evidence type="ECO:0000256" key="1">
    <source>
        <dbReference type="SAM" id="Phobius"/>
    </source>
</evidence>
<proteinExistence type="predicted"/>
<dbReference type="EMBL" id="VSSQ01022339">
    <property type="protein sequence ID" value="MPM68589.1"/>
    <property type="molecule type" value="Genomic_DNA"/>
</dbReference>
<sequence>MRTVSPVSMNKRLLFILGLEGFFFALVKAVGKNLIHDPLSVPCGHFADLIVECNLIGRRKGFVNLPLAAQGIILCAVAVTVAFVFITKIVP</sequence>
<gene>
    <name evidence="2" type="ORF">SDC9_115523</name>
</gene>
<keyword evidence="1" id="KW-0812">Transmembrane</keyword>